<feature type="domain" description="TonB-dependent receptor plug" evidence="14">
    <location>
        <begin position="54"/>
        <end position="155"/>
    </location>
</feature>
<gene>
    <name evidence="15" type="ORF">Dpo_1c04780</name>
</gene>
<dbReference type="InterPro" id="IPR000531">
    <property type="entry name" value="Beta-barrel_TonB"/>
</dbReference>
<dbReference type="Proteomes" id="UP000014216">
    <property type="component" value="Unassembled WGS sequence"/>
</dbReference>
<evidence type="ECO:0000256" key="3">
    <source>
        <dbReference type="ARBA" id="ARBA00022452"/>
    </source>
</evidence>
<dbReference type="Gene3D" id="2.170.130.10">
    <property type="entry name" value="TonB-dependent receptor, plug domain"/>
    <property type="match status" value="1"/>
</dbReference>
<evidence type="ECO:0000259" key="13">
    <source>
        <dbReference type="Pfam" id="PF00593"/>
    </source>
</evidence>
<evidence type="ECO:0000256" key="4">
    <source>
        <dbReference type="ARBA" id="ARBA00022692"/>
    </source>
</evidence>
<evidence type="ECO:0000256" key="9">
    <source>
        <dbReference type="ARBA" id="ARBA00023237"/>
    </source>
</evidence>
<protein>
    <submittedName>
        <fullName evidence="15">TonB-dependent receptor plug</fullName>
    </submittedName>
</protein>
<dbReference type="EMBL" id="APJX01000001">
    <property type="protein sequence ID" value="EMS81337.1"/>
    <property type="molecule type" value="Genomic_DNA"/>
</dbReference>
<name>S0G7P5_9BACT</name>
<evidence type="ECO:0000256" key="6">
    <source>
        <dbReference type="ARBA" id="ARBA00023077"/>
    </source>
</evidence>
<dbReference type="Pfam" id="PF00593">
    <property type="entry name" value="TonB_dep_Rec_b-barrel"/>
    <property type="match status" value="1"/>
</dbReference>
<comment type="similarity">
    <text evidence="10 11">Belongs to the TonB-dependent receptor family.</text>
</comment>
<keyword evidence="9 10" id="KW-0998">Cell outer membrane</keyword>
<feature type="domain" description="TonB-dependent receptor-like beta-barrel" evidence="13">
    <location>
        <begin position="255"/>
        <end position="674"/>
    </location>
</feature>
<dbReference type="PANTHER" id="PTHR30069:SF29">
    <property type="entry name" value="HEMOGLOBIN AND HEMOGLOBIN-HAPTOGLOBIN-BINDING PROTEIN 1-RELATED"/>
    <property type="match status" value="1"/>
</dbReference>
<dbReference type="PANTHER" id="PTHR30069">
    <property type="entry name" value="TONB-DEPENDENT OUTER MEMBRANE RECEPTOR"/>
    <property type="match status" value="1"/>
</dbReference>
<keyword evidence="4 10" id="KW-0812">Transmembrane</keyword>
<evidence type="ECO:0000256" key="8">
    <source>
        <dbReference type="ARBA" id="ARBA00023170"/>
    </source>
</evidence>
<sequence>MNMVKKILILACLFLAWTGSIRAEGENTKNTDITELEPLVVFGRKTNEVREMAIIGVKELQTPLSSGNLLDLLKNQAGLQVRRQSQSGTGSDALRIRGFNETRLSIRRDGIPLNRDGSYGNGPVDWGSLSAQSLESIEIFKGACPAKYGNTLGGVVNLVTRQPVTDPFTQVNFSMGSLSSLDTGFSHSWKKGIWGWSLSAGHYETDGYLRNNHMDRDRGSGKLSVDLPGNWEIGAGFDYSASENGNPVYNRTDSPYYDPSYPLADERELRGPGISARLLNGVLAWGDESYTEDENTSLTARIAHKTRTGNFRLEGRLWNQTATETYYDAADKNKIIYKRETDAEDNNWLLNTSYSRIMGDHLIELGGETRRYGWGNQRVSYIDESRFNGSINFMTFIKEGFKGQDDIMEYHAVYAQDTWQIRPDISLEFGIRQNWFKAGSVDPEAFGFSWSADVTSLNESHTDPRIGIVYSPTDTTEITARWGIAHRYPTSPEYFWWYLNNASSYFNTSFNPEKAVQYELGLDQTLGQSLELFIRGYYYDIEDYISSTTVPGVGSVYYNIGQVEIKGVEAGFSFSLPMNLRLWANATWQEGDKSDDPWDTKNALSKQLPDLPETMFNAGIDFDDKGPFSARIWVNHVDEREHLSGNSLMVLDAYTLVNMSGRYKIYKGPKLSAEIEATAENILDENYQEREGYPMAGTTVMAGMRFTF</sequence>
<accession>S0G7P5</accession>
<evidence type="ECO:0000313" key="16">
    <source>
        <dbReference type="Proteomes" id="UP000014216"/>
    </source>
</evidence>
<dbReference type="PROSITE" id="PS52016">
    <property type="entry name" value="TONB_DEPENDENT_REC_3"/>
    <property type="match status" value="1"/>
</dbReference>
<evidence type="ECO:0000259" key="14">
    <source>
        <dbReference type="Pfam" id="PF07715"/>
    </source>
</evidence>
<evidence type="ECO:0000313" key="15">
    <source>
        <dbReference type="EMBL" id="EMS81337.1"/>
    </source>
</evidence>
<dbReference type="InterPro" id="IPR012910">
    <property type="entry name" value="Plug_dom"/>
</dbReference>
<dbReference type="InterPro" id="IPR036942">
    <property type="entry name" value="Beta-barrel_TonB_sf"/>
</dbReference>
<reference evidence="15 16" key="1">
    <citation type="journal article" date="2013" name="Genome Announc.">
        <title>Draft Genome Sequence of Desulfotignum phosphitoxidans DSM 13687 Strain FiPS-3.</title>
        <authorList>
            <person name="Poehlein A."/>
            <person name="Daniel R."/>
            <person name="Simeonova D.D."/>
        </authorList>
    </citation>
    <scope>NUCLEOTIDE SEQUENCE [LARGE SCALE GENOMIC DNA]</scope>
    <source>
        <strain evidence="15 16">DSM 13687</strain>
    </source>
</reference>
<dbReference type="InterPro" id="IPR039426">
    <property type="entry name" value="TonB-dep_rcpt-like"/>
</dbReference>
<evidence type="ECO:0000256" key="1">
    <source>
        <dbReference type="ARBA" id="ARBA00004571"/>
    </source>
</evidence>
<evidence type="ECO:0000256" key="10">
    <source>
        <dbReference type="PROSITE-ProRule" id="PRU01360"/>
    </source>
</evidence>
<keyword evidence="5 12" id="KW-0732">Signal</keyword>
<evidence type="ECO:0000256" key="2">
    <source>
        <dbReference type="ARBA" id="ARBA00022448"/>
    </source>
</evidence>
<keyword evidence="6 11" id="KW-0798">TonB box</keyword>
<dbReference type="Pfam" id="PF07715">
    <property type="entry name" value="Plug"/>
    <property type="match status" value="1"/>
</dbReference>
<keyword evidence="16" id="KW-1185">Reference proteome</keyword>
<dbReference type="InterPro" id="IPR037066">
    <property type="entry name" value="Plug_dom_sf"/>
</dbReference>
<dbReference type="Gene3D" id="2.40.170.20">
    <property type="entry name" value="TonB-dependent receptor, beta-barrel domain"/>
    <property type="match status" value="1"/>
</dbReference>
<keyword evidence="8 15" id="KW-0675">Receptor</keyword>
<dbReference type="AlphaFoldDB" id="S0G7P5"/>
<evidence type="ECO:0000256" key="5">
    <source>
        <dbReference type="ARBA" id="ARBA00022729"/>
    </source>
</evidence>
<keyword evidence="7 10" id="KW-0472">Membrane</keyword>
<dbReference type="GO" id="GO:0044718">
    <property type="term" value="P:siderophore transmembrane transport"/>
    <property type="evidence" value="ECO:0007669"/>
    <property type="project" value="TreeGrafter"/>
</dbReference>
<dbReference type="CDD" id="cd01347">
    <property type="entry name" value="ligand_gated_channel"/>
    <property type="match status" value="1"/>
</dbReference>
<evidence type="ECO:0000256" key="11">
    <source>
        <dbReference type="RuleBase" id="RU003357"/>
    </source>
</evidence>
<evidence type="ECO:0000256" key="12">
    <source>
        <dbReference type="SAM" id="SignalP"/>
    </source>
</evidence>
<proteinExistence type="inferred from homology"/>
<comment type="subcellular location">
    <subcellularLocation>
        <location evidence="1 10">Cell outer membrane</location>
        <topology evidence="1 10">Multi-pass membrane protein</topology>
    </subcellularLocation>
</comment>
<feature type="signal peptide" evidence="12">
    <location>
        <begin position="1"/>
        <end position="23"/>
    </location>
</feature>
<keyword evidence="3 10" id="KW-1134">Transmembrane beta strand</keyword>
<dbReference type="GO" id="GO:0015344">
    <property type="term" value="F:siderophore uptake transmembrane transporter activity"/>
    <property type="evidence" value="ECO:0007669"/>
    <property type="project" value="TreeGrafter"/>
</dbReference>
<comment type="caution">
    <text evidence="15">The sequence shown here is derived from an EMBL/GenBank/DDBJ whole genome shotgun (WGS) entry which is preliminary data.</text>
</comment>
<organism evidence="15 16">
    <name type="scientific">Desulfotignum phosphitoxidans DSM 13687</name>
    <dbReference type="NCBI Taxonomy" id="1286635"/>
    <lineage>
        <taxon>Bacteria</taxon>
        <taxon>Pseudomonadati</taxon>
        <taxon>Thermodesulfobacteriota</taxon>
        <taxon>Desulfobacteria</taxon>
        <taxon>Desulfobacterales</taxon>
        <taxon>Desulfobacteraceae</taxon>
        <taxon>Desulfotignum</taxon>
    </lineage>
</organism>
<keyword evidence="2 10" id="KW-0813">Transport</keyword>
<dbReference type="SUPFAM" id="SSF56935">
    <property type="entry name" value="Porins"/>
    <property type="match status" value="1"/>
</dbReference>
<feature type="chain" id="PRO_5004487525" evidence="12">
    <location>
        <begin position="24"/>
        <end position="708"/>
    </location>
</feature>
<evidence type="ECO:0000256" key="7">
    <source>
        <dbReference type="ARBA" id="ARBA00023136"/>
    </source>
</evidence>
<dbReference type="GO" id="GO:0009279">
    <property type="term" value="C:cell outer membrane"/>
    <property type="evidence" value="ECO:0007669"/>
    <property type="project" value="UniProtKB-SubCell"/>
</dbReference>